<dbReference type="Proteomes" id="UP000663832">
    <property type="component" value="Unassembled WGS sequence"/>
</dbReference>
<dbReference type="SUPFAM" id="SSF69318">
    <property type="entry name" value="Integrin alpha N-terminal domain"/>
    <property type="match status" value="1"/>
</dbReference>
<dbReference type="EMBL" id="CAJNOM010003774">
    <property type="protein sequence ID" value="CAF1649180.1"/>
    <property type="molecule type" value="Genomic_DNA"/>
</dbReference>
<keyword evidence="1" id="KW-0732">Signal</keyword>
<proteinExistence type="predicted"/>
<dbReference type="Pfam" id="PF13517">
    <property type="entry name" value="FG-GAP_3"/>
    <property type="match status" value="2"/>
</dbReference>
<dbReference type="PANTHER" id="PTHR46580">
    <property type="entry name" value="SENSOR KINASE-RELATED"/>
    <property type="match status" value="1"/>
</dbReference>
<dbReference type="Gene3D" id="2.30.30.100">
    <property type="match status" value="3"/>
</dbReference>
<evidence type="ECO:0000256" key="1">
    <source>
        <dbReference type="ARBA" id="ARBA00022729"/>
    </source>
</evidence>
<dbReference type="InterPro" id="IPR028994">
    <property type="entry name" value="Integrin_alpha_N"/>
</dbReference>
<dbReference type="OrthoDB" id="10500879at2759"/>
<evidence type="ECO:0000313" key="3">
    <source>
        <dbReference type="EMBL" id="CAF1649180.1"/>
    </source>
</evidence>
<keyword evidence="4" id="KW-1185">Reference proteome</keyword>
<evidence type="ECO:0000313" key="2">
    <source>
        <dbReference type="EMBL" id="CAF1517706.1"/>
    </source>
</evidence>
<sequence length="327" mass="36459">MLCFYIAAPPTTTTTTSTSSTTTTTTTTAALKSCFLNQTTYSTGSGPYSVTVVDVNNDSKPDIVVPNEYSATVGILLNKGNGTFLNQTTYPTGSWPCTLAVVDMNSDNKPDIVVPNYWSYNIGVLLNTGNGTFLPQTTYSTGTNPTSVAVADMNGDNKPDIVYSNYNSDGVGVLLNKGNGTFLNQTTYPTGKMASSITIKEQDNENKLQILNLIIESATDENKIIQHYIERANVLFNMDQWKEVLDNIDYLEEKNVLDDELFMIKWKSMVHYEIQKVRNLMKNELGVKLLDNTEYINFYTNINKENVNELLNKKALKYANAKRKKIM</sequence>
<name>A0A816EQT6_9BILA</name>
<protein>
    <submittedName>
        <fullName evidence="3">Uncharacterized protein</fullName>
    </submittedName>
</protein>
<organism evidence="3 4">
    <name type="scientific">Adineta steineri</name>
    <dbReference type="NCBI Taxonomy" id="433720"/>
    <lineage>
        <taxon>Eukaryota</taxon>
        <taxon>Metazoa</taxon>
        <taxon>Spiralia</taxon>
        <taxon>Gnathifera</taxon>
        <taxon>Rotifera</taxon>
        <taxon>Eurotatoria</taxon>
        <taxon>Bdelloidea</taxon>
        <taxon>Adinetida</taxon>
        <taxon>Adinetidae</taxon>
        <taxon>Adineta</taxon>
    </lineage>
</organism>
<accession>A0A816EQT6</accession>
<reference evidence="3" key="1">
    <citation type="submission" date="2021-02" db="EMBL/GenBank/DDBJ databases">
        <authorList>
            <person name="Nowell W R."/>
        </authorList>
    </citation>
    <scope>NUCLEOTIDE SEQUENCE</scope>
</reference>
<dbReference type="InterPro" id="IPR013517">
    <property type="entry name" value="FG-GAP"/>
</dbReference>
<dbReference type="Proteomes" id="UP000663877">
    <property type="component" value="Unassembled WGS sequence"/>
</dbReference>
<dbReference type="EMBL" id="CAJNOI010003421">
    <property type="protein sequence ID" value="CAF1517706.1"/>
    <property type="molecule type" value="Genomic_DNA"/>
</dbReference>
<comment type="caution">
    <text evidence="3">The sequence shown here is derived from an EMBL/GenBank/DDBJ whole genome shotgun (WGS) entry which is preliminary data.</text>
</comment>
<evidence type="ECO:0000313" key="4">
    <source>
        <dbReference type="Proteomes" id="UP000663832"/>
    </source>
</evidence>
<gene>
    <name evidence="2" type="ORF">BJG266_LOCUS44091</name>
    <name evidence="3" type="ORF">QVE165_LOCUS61035</name>
</gene>
<dbReference type="AlphaFoldDB" id="A0A816EQT6"/>